<evidence type="ECO:0000313" key="9">
    <source>
        <dbReference type="Proteomes" id="UP000887575"/>
    </source>
</evidence>
<feature type="compositionally biased region" description="Basic residues" evidence="7">
    <location>
        <begin position="117"/>
        <end position="129"/>
    </location>
</feature>
<evidence type="ECO:0000256" key="4">
    <source>
        <dbReference type="ARBA" id="ARBA00022833"/>
    </source>
</evidence>
<evidence type="ECO:0000259" key="8">
    <source>
        <dbReference type="PROSITE" id="PS50157"/>
    </source>
</evidence>
<feature type="compositionally biased region" description="Low complexity" evidence="7">
    <location>
        <begin position="2107"/>
        <end position="2134"/>
    </location>
</feature>
<evidence type="ECO:0000256" key="5">
    <source>
        <dbReference type="PROSITE-ProRule" id="PRU00042"/>
    </source>
</evidence>
<evidence type="ECO:0000256" key="3">
    <source>
        <dbReference type="ARBA" id="ARBA00022771"/>
    </source>
</evidence>
<keyword evidence="2" id="KW-0677">Repeat</keyword>
<feature type="region of interest" description="Disordered" evidence="7">
    <location>
        <begin position="116"/>
        <end position="142"/>
    </location>
</feature>
<evidence type="ECO:0000256" key="7">
    <source>
        <dbReference type="SAM" id="MobiDB-lite"/>
    </source>
</evidence>
<feature type="region of interest" description="Disordered" evidence="7">
    <location>
        <begin position="2107"/>
        <end position="2181"/>
    </location>
</feature>
<dbReference type="SMART" id="SM00355">
    <property type="entry name" value="ZnF_C2H2"/>
    <property type="match status" value="13"/>
</dbReference>
<keyword evidence="4" id="KW-0862">Zinc</keyword>
<dbReference type="PROSITE" id="PS00028">
    <property type="entry name" value="ZINC_FINGER_C2H2_1"/>
    <property type="match status" value="2"/>
</dbReference>
<dbReference type="PANTHER" id="PTHR24379:SF121">
    <property type="entry name" value="C2H2-TYPE DOMAIN-CONTAINING PROTEIN"/>
    <property type="match status" value="1"/>
</dbReference>
<dbReference type="PROSITE" id="PS50157">
    <property type="entry name" value="ZINC_FINGER_C2H2_2"/>
    <property type="match status" value="1"/>
</dbReference>
<feature type="region of interest" description="Disordered" evidence="7">
    <location>
        <begin position="1099"/>
        <end position="1131"/>
    </location>
</feature>
<feature type="compositionally biased region" description="Polar residues" evidence="7">
    <location>
        <begin position="1947"/>
        <end position="1962"/>
    </location>
</feature>
<dbReference type="PANTHER" id="PTHR24379">
    <property type="entry name" value="KRAB AND ZINC FINGER DOMAIN-CONTAINING"/>
    <property type="match status" value="1"/>
</dbReference>
<name>A0AAF3EUU8_9BILA</name>
<proteinExistence type="predicted"/>
<feature type="compositionally biased region" description="Basic and acidic residues" evidence="7">
    <location>
        <begin position="24"/>
        <end position="35"/>
    </location>
</feature>
<accession>A0AAF3EUU8</accession>
<evidence type="ECO:0000256" key="2">
    <source>
        <dbReference type="ARBA" id="ARBA00022737"/>
    </source>
</evidence>
<feature type="compositionally biased region" description="Polar residues" evidence="7">
    <location>
        <begin position="1"/>
        <end position="11"/>
    </location>
</feature>
<dbReference type="InterPro" id="IPR013087">
    <property type="entry name" value="Znf_C2H2_type"/>
</dbReference>
<dbReference type="Proteomes" id="UP000887575">
    <property type="component" value="Unassembled WGS sequence"/>
</dbReference>
<keyword evidence="1" id="KW-0479">Metal-binding</keyword>
<dbReference type="GO" id="GO:0008270">
    <property type="term" value="F:zinc ion binding"/>
    <property type="evidence" value="ECO:0007669"/>
    <property type="project" value="UniProtKB-KW"/>
</dbReference>
<feature type="region of interest" description="Disordered" evidence="7">
    <location>
        <begin position="1689"/>
        <end position="1712"/>
    </location>
</feature>
<keyword evidence="3 5" id="KW-0863">Zinc-finger</keyword>
<protein>
    <recommendedName>
        <fullName evidence="8">C2H2-type domain-containing protein</fullName>
    </recommendedName>
</protein>
<feature type="domain" description="C2H2-type" evidence="8">
    <location>
        <begin position="1358"/>
        <end position="1386"/>
    </location>
</feature>
<evidence type="ECO:0000256" key="6">
    <source>
        <dbReference type="SAM" id="Coils"/>
    </source>
</evidence>
<evidence type="ECO:0000256" key="1">
    <source>
        <dbReference type="ARBA" id="ARBA00022723"/>
    </source>
</evidence>
<feature type="coiled-coil region" evidence="6">
    <location>
        <begin position="1042"/>
        <end position="1073"/>
    </location>
</feature>
<evidence type="ECO:0000313" key="10">
    <source>
        <dbReference type="WBParaSite" id="MBELARI_LOCUS17963.1"/>
    </source>
</evidence>
<keyword evidence="6" id="KW-0175">Coiled coil</keyword>
<dbReference type="WBParaSite" id="MBELARI_LOCUS17963.1">
    <property type="protein sequence ID" value="MBELARI_LOCUS17963.1"/>
    <property type="gene ID" value="MBELARI_LOCUS17963"/>
</dbReference>
<feature type="region of interest" description="Disordered" evidence="7">
    <location>
        <begin position="445"/>
        <end position="466"/>
    </location>
</feature>
<feature type="region of interest" description="Disordered" evidence="7">
    <location>
        <begin position="1"/>
        <end position="39"/>
    </location>
</feature>
<organism evidence="9 10">
    <name type="scientific">Mesorhabditis belari</name>
    <dbReference type="NCBI Taxonomy" id="2138241"/>
    <lineage>
        <taxon>Eukaryota</taxon>
        <taxon>Metazoa</taxon>
        <taxon>Ecdysozoa</taxon>
        <taxon>Nematoda</taxon>
        <taxon>Chromadorea</taxon>
        <taxon>Rhabditida</taxon>
        <taxon>Rhabditina</taxon>
        <taxon>Rhabditomorpha</taxon>
        <taxon>Rhabditoidea</taxon>
        <taxon>Rhabditidae</taxon>
        <taxon>Mesorhabditinae</taxon>
        <taxon>Mesorhabditis</taxon>
    </lineage>
</organism>
<feature type="compositionally biased region" description="Low complexity" evidence="7">
    <location>
        <begin position="1691"/>
        <end position="1702"/>
    </location>
</feature>
<feature type="compositionally biased region" description="Polar residues" evidence="7">
    <location>
        <begin position="1099"/>
        <end position="1120"/>
    </location>
</feature>
<feature type="region of interest" description="Disordered" evidence="7">
    <location>
        <begin position="1939"/>
        <end position="1962"/>
    </location>
</feature>
<sequence>MTIADKQSLSTMRECEDDVENENPEEHQEAQEKVPPKASYSAPGGFTLYLVEMFNLFHKDSTLSEKLSQLAEANGYVHSMNEDGSLSRVRLLRHYYNLLDVEKRNQFELQARENISRQRHLHRHPKRRRRESEDPEEPLFQPDLQKVESEARRNTYSEITFSTETEHRLTLAKKAMENRGCPLCVFSFAEGEKMLMFPQFSIPHLLQHSHATLYGCHFCLQAYASFVSLNTHKCDRFEVWKNEERHYSKYQMEAAQVFLACSDCGAHVYCDPIDLQQSMSFIEKHQITRLVPLVVYFADEKINENGNISFKYTPSYAREFFVSCEKCKITSFATGEHADIHFSDPTKHPEIRISECGKCKTSLPHRTSYRKHLLSCYFHDNVSKNSILVADYLSTTATITGDKDGFRVGMNSGLSVNASIQERAPPAIEFVNGQQSLAVERVKAKNKRARARQDTPSTSMASQPELGHEEIAEEPHSLDVWIKSDAQKSFIRKTIGNTDPELAVDLRIQRKRRKSTALNDDDIKNVQNQKSVLYNVSIKNHLARYEETVFLTKKSYDPTSIVTDPLDKVHLCLVCYHFVLGEKGFLKHMKTCQPGVDPFETITVSTLRSRGLRYINQSPFHCCECDFFGCSLLSLRVHLATKHQIGTHSLLQDETHVAEMTVSERFNKELNLVNGFLPRRVMDRAAPALDAIIASQVEKIVLSDSDVEDTVGIEDLDQLTTAPLSSSPQVVVDGTSMDVETERSIVKKQNVTNDVLAKTTTPPIKNHQEKDDLLCLLCSARIMGGVENLEKHYSSHRESAWNTCHLCPPSNQRHFAKLDLLLYHILESHCRVPEVTIENRNEKVTCIFCPALCNYSGIVSHILYYCSEVPCCLLCGQENIAPDRSKWIINHRQLKHDAPCGKICQNRFICNHCDITMRALTQAERHRCPPKDKPKPTTYYRCECGEIDVFSQKQFMNHFLMIHFDTNAQCHLCHTQLVTSQHAELHRLVDILEKHTDGQRRIVVLDERLMENVRLGPDFKWCSLQELNQMIPKALLDQHQQRQTLEIEKRKREEQVKRQVQQATEQILQSTRNLPESQRKTSTNEKRMMSTVAEPVLPQNRTITPPSTSQISLLRSSHSGSPFKHPETVTTQRPTQILIPIDFPPPPSVIFMGVVHADTVPINIEPPPSVQCLSDPVFLPTRTVAAAARVENSSTVTIWDQPPPSVQCLSDPVFLPTRTVAAAARVENSSTVTIWDQPPPSVQCLSDPVFLPTRTVAAAARVENSSTVTICDHPTTSRDDSSPQLVATVREEIAQKGANVQSSIPDDGEDDIIFVDSTETNKPEERANFVQEEDEECMIEDIVPISSSEVKGGRERKIQCPKCSKKFFTKGSCEVHMNHDHRVDKGSETTVKGTYGLPHDERKRFYICVMCSIIYDDPMFFRKHMGETHGNCPPIVCPLCSCAGFNQKSSEAHWKLHERYAAASGVPNMCVEHDFVFGKDIELMFHANLMHDAKLLFFCKKCFLASLDGSVIVLHLKICKAAKRPNETFPPSINLEGEQALGVISVNTVNYQPADENAWIKILASPNPPSTAIPSQCNHKTLLADKYPFVLCSDRNCNTWYIQQAYTGTFEDQTEKVEALMARGRTIIQNPWSILNRVGMRNPQNLPFYVRLKAAQGESTMRVPLQPPTAAQGLQTHRLERQQCQREFTPSSSGFSSCQSLSTPLPPQNRQVQPPTVRIQQVQQTLQTPCAKIVIPKSNFETTVKEPEYPYYEFILGNKWQKKRDGLHCVVCGFQTRNMFHVSDDTYQLWRNYIKKFCDECVEAEKTQKRQIQLMFELRWKLMGEDGRKRYACYCHATPPGLFPAATISPKSQENFDLALSTCLVCGSLKKRQLMPLPGVEALNWRAFFMVALVNEHHLDPDTFRWNVAMSPLAMFCPAHVTMKMHEEMGLLARKQQQKAAYEAQAGPSNQSREQPQRPQVAQQRFAVYVPQQQVPPQPRPQQLQPPRAHRYPNFATSSRAFPAVTPAPPSPVNAPITSTPNVMNPHLMNMVAMNQRSTQMAAQMQLMGQPHSSHIFGMPHPHPPFHPFPMGIPPGMAQVQGLIPDQRISAVHGIPPPDIPIRTRPIMTPNFSNLLPQQGQRPQQNNPLQKQPQGAYPTTPTGGYAERIPSGEMQPQRMPLQPGPSRMPENGVLPSKPAQAQPQQAVRVICELCKMEVKTDADQMFHKMIHRTKNKYFCLECNKPVSGNEEQDLVQHMLEHTNNTSHFELSCPFPACLETNLNSSLSLKIHLITVHAKQLPHQALCGMKFAANEAIPTHDNEHKRNGDDRCCRLCLTINCWAKVETGIPNYTHELIHGIIRILRCRICGEEMKGPNQNKALLRHWVNKHTARSSNAPNSTCTGCQKSVSLGESEAHLKEHMAFMVSASTRGRNNAPMLIVKTCNKMARLLGIQEANSDPNQVFYEDE</sequence>
<keyword evidence="9" id="KW-1185">Reference proteome</keyword>
<reference evidence="10" key="1">
    <citation type="submission" date="2024-02" db="UniProtKB">
        <authorList>
            <consortium name="WormBaseParasite"/>
        </authorList>
    </citation>
    <scope>IDENTIFICATION</scope>
</reference>